<reference evidence="1 2" key="1">
    <citation type="submission" date="2019-03" db="EMBL/GenBank/DDBJ databases">
        <title>Genome sequence of Thiobacillaceae bacterium LSR1, a sulfur-oxidizing bacterium isolated from freshwater sediment.</title>
        <authorList>
            <person name="Li S."/>
        </authorList>
    </citation>
    <scope>NUCLEOTIDE SEQUENCE [LARGE SCALE GENOMIC DNA]</scope>
    <source>
        <strain evidence="1 2">LSR1</strain>
    </source>
</reference>
<sequence length="374" mass="39170">MPSAFARLSMPIAAILLSFVLLAGCSGLGVQPGGSLPEGEALVFGRILLDRDGELSSVSTFSNHVEIRNLETDDVQLVAQPFEPDGRFYWSLPPGRYQLSLVLDGKRSFAFTLARAGAAYYFGDLTFTGSKRFRTLGGANIAGVRCRAVDALAEARTALSQRSPALGRLAVDRLALGDMTDPAVRASAYAEALATAPRCCRRYAEMRFARLAAAGPTKAAIGADSPVFDFPEGPSRFLAWTLPERPAPYTLVLRSVVTSGAPGAGGYNVFSPAILLLDANFEPVFRADDLFAPVAATLFPPRRTGLAGQVRVAGGAAAARYLVVYTTPARLRDGWFGAVPGVAAMPAGALPTGGYSPVAMAPSISGAVEVTPGP</sequence>
<proteinExistence type="predicted"/>
<evidence type="ECO:0000313" key="1">
    <source>
        <dbReference type="EMBL" id="TCJ12948.1"/>
    </source>
</evidence>
<accession>A0A4R1B842</accession>
<dbReference type="Proteomes" id="UP000295443">
    <property type="component" value="Unassembled WGS sequence"/>
</dbReference>
<dbReference type="InterPro" id="IPR010794">
    <property type="entry name" value="MalM"/>
</dbReference>
<name>A0A4R1B842_9PROT</name>
<comment type="caution">
    <text evidence="1">The sequence shown here is derived from an EMBL/GenBank/DDBJ whole genome shotgun (WGS) entry which is preliminary data.</text>
</comment>
<organism evidence="1 2">
    <name type="scientific">Parasulfuritortus cantonensis</name>
    <dbReference type="NCBI Taxonomy" id="2528202"/>
    <lineage>
        <taxon>Bacteria</taxon>
        <taxon>Pseudomonadati</taxon>
        <taxon>Pseudomonadota</taxon>
        <taxon>Betaproteobacteria</taxon>
        <taxon>Nitrosomonadales</taxon>
        <taxon>Thiobacillaceae</taxon>
        <taxon>Parasulfuritortus</taxon>
    </lineage>
</organism>
<dbReference type="RefSeq" id="WP_131447894.1">
    <property type="nucleotide sequence ID" value="NZ_SJZB01000042.1"/>
</dbReference>
<protein>
    <submittedName>
        <fullName evidence="1">Uncharacterized protein</fullName>
    </submittedName>
</protein>
<keyword evidence="2" id="KW-1185">Reference proteome</keyword>
<gene>
    <name evidence="1" type="ORF">EZJ19_12040</name>
</gene>
<dbReference type="AlphaFoldDB" id="A0A4R1B842"/>
<dbReference type="EMBL" id="SJZB01000042">
    <property type="protein sequence ID" value="TCJ12948.1"/>
    <property type="molecule type" value="Genomic_DNA"/>
</dbReference>
<evidence type="ECO:0000313" key="2">
    <source>
        <dbReference type="Proteomes" id="UP000295443"/>
    </source>
</evidence>
<dbReference type="Pfam" id="PF07148">
    <property type="entry name" value="MalM"/>
    <property type="match status" value="1"/>
</dbReference>
<dbReference type="OrthoDB" id="665625at28216"/>
<dbReference type="PROSITE" id="PS51257">
    <property type="entry name" value="PROKAR_LIPOPROTEIN"/>
    <property type="match status" value="1"/>
</dbReference>